<dbReference type="Gene3D" id="1.10.1740.10">
    <property type="match status" value="1"/>
</dbReference>
<comment type="caution">
    <text evidence="2">The sequence shown here is derived from an EMBL/GenBank/DDBJ whole genome shotgun (WGS) entry which is preliminary data.</text>
</comment>
<dbReference type="InterPro" id="IPR013325">
    <property type="entry name" value="RNA_pol_sigma_r2"/>
</dbReference>
<protein>
    <recommendedName>
        <fullName evidence="1">RNA polymerase sigma-70 region 2 domain-containing protein</fullName>
    </recommendedName>
</protein>
<dbReference type="Pfam" id="PF04542">
    <property type="entry name" value="Sigma70_r2"/>
    <property type="match status" value="1"/>
</dbReference>
<sequence>MVDKRRGRSTESGSPAEAAEHLMARNRGLIFLLARRHFPKLAADPDLLQCGLIGLWEAARTWSGKGSFSSYAGRSILNNMTDYVRDQQKQRPPVLRRAAAQLHACEERMIDYLDMADRIKAVWPENSRERLVLLALSSGVSKHAAAVALGIDPRTLQRIAVRAMEGLRQASQKSSGK</sequence>
<evidence type="ECO:0000259" key="1">
    <source>
        <dbReference type="Pfam" id="PF04542"/>
    </source>
</evidence>
<evidence type="ECO:0000313" key="2">
    <source>
        <dbReference type="EMBL" id="MPM30860.1"/>
    </source>
</evidence>
<dbReference type="SUPFAM" id="SSF88946">
    <property type="entry name" value="Sigma2 domain of RNA polymerase sigma factors"/>
    <property type="match status" value="1"/>
</dbReference>
<feature type="domain" description="RNA polymerase sigma-70 region 2" evidence="1">
    <location>
        <begin position="22"/>
        <end position="89"/>
    </location>
</feature>
<proteinExistence type="predicted"/>
<reference evidence="2" key="1">
    <citation type="submission" date="2019-08" db="EMBL/GenBank/DDBJ databases">
        <authorList>
            <person name="Kucharzyk K."/>
            <person name="Murdoch R.W."/>
            <person name="Higgins S."/>
            <person name="Loffler F."/>
        </authorList>
    </citation>
    <scope>NUCLEOTIDE SEQUENCE</scope>
</reference>
<name>A0A644YQV1_9ZZZZ</name>
<dbReference type="AlphaFoldDB" id="A0A644YQV1"/>
<accession>A0A644YQV1</accession>
<organism evidence="2">
    <name type="scientific">bioreactor metagenome</name>
    <dbReference type="NCBI Taxonomy" id="1076179"/>
    <lineage>
        <taxon>unclassified sequences</taxon>
        <taxon>metagenomes</taxon>
        <taxon>ecological metagenomes</taxon>
    </lineage>
</organism>
<gene>
    <name evidence="2" type="ORF">SDC9_77411</name>
</gene>
<dbReference type="InterPro" id="IPR007627">
    <property type="entry name" value="RNA_pol_sigma70_r2"/>
</dbReference>
<dbReference type="InterPro" id="IPR014284">
    <property type="entry name" value="RNA_pol_sigma-70_dom"/>
</dbReference>
<dbReference type="EMBL" id="VSSQ01005910">
    <property type="protein sequence ID" value="MPM30860.1"/>
    <property type="molecule type" value="Genomic_DNA"/>
</dbReference>
<dbReference type="NCBIfam" id="TIGR02937">
    <property type="entry name" value="sigma70-ECF"/>
    <property type="match status" value="1"/>
</dbReference>
<dbReference type="GO" id="GO:0003700">
    <property type="term" value="F:DNA-binding transcription factor activity"/>
    <property type="evidence" value="ECO:0007669"/>
    <property type="project" value="InterPro"/>
</dbReference>
<dbReference type="GO" id="GO:0006352">
    <property type="term" value="P:DNA-templated transcription initiation"/>
    <property type="evidence" value="ECO:0007669"/>
    <property type="project" value="InterPro"/>
</dbReference>